<dbReference type="Gene3D" id="3.40.50.1390">
    <property type="entry name" value="Resolvase, N-terminal catalytic domain"/>
    <property type="match status" value="1"/>
</dbReference>
<dbReference type="InterPro" id="IPR036162">
    <property type="entry name" value="Resolvase-like_N_sf"/>
</dbReference>
<dbReference type="InterPro" id="IPR038109">
    <property type="entry name" value="DNA_bind_recomb_sf"/>
</dbReference>
<sequence length="518" mass="60065">MEINAVNHIKDVAIYLRKSRGQEEDLDKHREELVELCEKNGWRYVEYGEIGSSQKLMDRPELSRLLKDIQEDMYDAVVVMDKDRLSREGVGQAQINKILAENDCLIVTPTRVYDLTNESDMMVSEFEDLMARFEYRAIVKRLKRGKRRGAKQGKWTNGTPPIPYIYNPKFRDKTDKSIEKGEDLDSLIVDEEKLEIYRFIVDSFLNGMSPYTIAWELNKRKIASPRGSTWNNTGIRRLLKDETHLGRIIANKTTGSKKRLSTGRLDYKVNKREDWIIVENCHKAVKTKEEHEKILIEMQKRKRDSYATTGENALSGLIVCSKCGATMAQKKSKIESERYSYVEACKNFLEDGITKCDNHGGSTMYLMKEIERQLVMYRDDIEKENERVSKGGGLTKTIESEKKKKEERIIELEDELEQVTTLALAKFFTPEEAVQQKKKILDNISKLESELYALNLQTDNLGNMTRSEKVNAINKFLEVMDMPHISNSDLNRLYKTIIHSIIWDKSNPDELKVTINFL</sequence>
<accession>A0A3Q9RP45</accession>
<evidence type="ECO:0000256" key="1">
    <source>
        <dbReference type="SAM" id="Coils"/>
    </source>
</evidence>
<dbReference type="Pfam" id="PF00239">
    <property type="entry name" value="Resolvase"/>
    <property type="match status" value="1"/>
</dbReference>
<evidence type="ECO:0000259" key="3">
    <source>
        <dbReference type="PROSITE" id="PS51737"/>
    </source>
</evidence>
<dbReference type="InterPro" id="IPR011109">
    <property type="entry name" value="DNA_bind_recombinase_dom"/>
</dbReference>
<evidence type="ECO:0000313" key="4">
    <source>
        <dbReference type="EMBL" id="AZV43536.1"/>
    </source>
</evidence>
<dbReference type="PANTHER" id="PTHR30461">
    <property type="entry name" value="DNA-INVERTASE FROM LAMBDOID PROPHAGE"/>
    <property type="match status" value="1"/>
</dbReference>
<evidence type="ECO:0008006" key="6">
    <source>
        <dbReference type="Google" id="ProtNLM"/>
    </source>
</evidence>
<evidence type="ECO:0000259" key="2">
    <source>
        <dbReference type="PROSITE" id="PS51736"/>
    </source>
</evidence>
<gene>
    <name evidence="4" type="ORF">BAOM_2927</name>
</gene>
<dbReference type="CDD" id="cd00338">
    <property type="entry name" value="Ser_Recombinase"/>
    <property type="match status" value="1"/>
</dbReference>
<dbReference type="Pfam" id="PF07508">
    <property type="entry name" value="Recombinase"/>
    <property type="match status" value="1"/>
</dbReference>
<dbReference type="InterPro" id="IPR006119">
    <property type="entry name" value="Resolv_N"/>
</dbReference>
<dbReference type="Gene3D" id="3.90.1750.20">
    <property type="entry name" value="Putative Large Serine Recombinase, Chain B, Domain 2"/>
    <property type="match status" value="1"/>
</dbReference>
<name>A0A3Q9RP45_9BACI</name>
<dbReference type="PANTHER" id="PTHR30461:SF23">
    <property type="entry name" value="DNA RECOMBINASE-RELATED"/>
    <property type="match status" value="1"/>
</dbReference>
<dbReference type="RefSeq" id="WP_127760705.1">
    <property type="nucleotide sequence ID" value="NZ_CP026095.1"/>
</dbReference>
<dbReference type="InterPro" id="IPR025827">
    <property type="entry name" value="Zn_ribbon_recom_dom"/>
</dbReference>
<feature type="domain" description="Recombinase" evidence="3">
    <location>
        <begin position="161"/>
        <end position="304"/>
    </location>
</feature>
<dbReference type="AlphaFoldDB" id="A0A3Q9RP45"/>
<dbReference type="SMART" id="SM00857">
    <property type="entry name" value="Resolvase"/>
    <property type="match status" value="1"/>
</dbReference>
<evidence type="ECO:0000313" key="5">
    <source>
        <dbReference type="Proteomes" id="UP000283095"/>
    </source>
</evidence>
<protein>
    <recommendedName>
        <fullName evidence="6">Recombinase family protein</fullName>
    </recommendedName>
</protein>
<feature type="coiled-coil region" evidence="1">
    <location>
        <begin position="367"/>
        <end position="422"/>
    </location>
</feature>
<dbReference type="PROSITE" id="PS51737">
    <property type="entry name" value="RECOMBINASE_DNA_BIND"/>
    <property type="match status" value="1"/>
</dbReference>
<dbReference type="EMBL" id="CP026095">
    <property type="protein sequence ID" value="AZV43536.1"/>
    <property type="molecule type" value="Genomic_DNA"/>
</dbReference>
<dbReference type="OrthoDB" id="65783at2"/>
<keyword evidence="1" id="KW-0175">Coiled coil</keyword>
<dbReference type="KEGG" id="pasa:BAOM_2927"/>
<feature type="domain" description="Resolvase/invertase-type recombinase catalytic" evidence="2">
    <location>
        <begin position="11"/>
        <end position="153"/>
    </location>
</feature>
<proteinExistence type="predicted"/>
<organism evidence="4 5">
    <name type="scientific">Peribacillus asahii</name>
    <dbReference type="NCBI Taxonomy" id="228899"/>
    <lineage>
        <taxon>Bacteria</taxon>
        <taxon>Bacillati</taxon>
        <taxon>Bacillota</taxon>
        <taxon>Bacilli</taxon>
        <taxon>Bacillales</taxon>
        <taxon>Bacillaceae</taxon>
        <taxon>Peribacillus</taxon>
    </lineage>
</organism>
<dbReference type="PROSITE" id="PS51736">
    <property type="entry name" value="RECOMBINASES_3"/>
    <property type="match status" value="1"/>
</dbReference>
<reference evidence="4 5" key="1">
    <citation type="submission" date="2018-01" db="EMBL/GenBank/DDBJ databases">
        <title>Bacillus asahii Genome sequencing and assembly.</title>
        <authorList>
            <person name="Jiang H."/>
            <person name="Feng Y."/>
            <person name="Zhao F."/>
            <person name="Lin X."/>
        </authorList>
    </citation>
    <scope>NUCLEOTIDE SEQUENCE [LARGE SCALE GENOMIC DNA]</scope>
    <source>
        <strain evidence="4 5">OM18</strain>
    </source>
</reference>
<dbReference type="InterPro" id="IPR050639">
    <property type="entry name" value="SSR_resolvase"/>
</dbReference>
<dbReference type="Proteomes" id="UP000283095">
    <property type="component" value="Chromosome"/>
</dbReference>
<dbReference type="Pfam" id="PF13408">
    <property type="entry name" value="Zn_ribbon_recom"/>
    <property type="match status" value="1"/>
</dbReference>
<dbReference type="SUPFAM" id="SSF53041">
    <property type="entry name" value="Resolvase-like"/>
    <property type="match status" value="1"/>
</dbReference>
<dbReference type="GO" id="GO:0003677">
    <property type="term" value="F:DNA binding"/>
    <property type="evidence" value="ECO:0007669"/>
    <property type="project" value="InterPro"/>
</dbReference>
<dbReference type="GO" id="GO:0000150">
    <property type="term" value="F:DNA strand exchange activity"/>
    <property type="evidence" value="ECO:0007669"/>
    <property type="project" value="InterPro"/>
</dbReference>